<dbReference type="Proteomes" id="UP001596547">
    <property type="component" value="Unassembled WGS sequence"/>
</dbReference>
<dbReference type="PANTHER" id="PTHR11941:SF54">
    <property type="entry name" value="ENOYL-COA HYDRATASE, MITOCHONDRIAL"/>
    <property type="match status" value="1"/>
</dbReference>
<dbReference type="PANTHER" id="PTHR11941">
    <property type="entry name" value="ENOYL-COA HYDRATASE-RELATED"/>
    <property type="match status" value="1"/>
</dbReference>
<organism evidence="2 3">
    <name type="scientific">Halomarina halobia</name>
    <dbReference type="NCBI Taxonomy" id="3033386"/>
    <lineage>
        <taxon>Archaea</taxon>
        <taxon>Methanobacteriati</taxon>
        <taxon>Methanobacteriota</taxon>
        <taxon>Stenosarchaea group</taxon>
        <taxon>Halobacteria</taxon>
        <taxon>Halobacteriales</taxon>
        <taxon>Natronomonadaceae</taxon>
        <taxon>Halomarina</taxon>
    </lineage>
</organism>
<keyword evidence="1" id="KW-0456">Lyase</keyword>
<accession>A0ABD6ADY9</accession>
<protein>
    <submittedName>
        <fullName evidence="2">Enoyl-CoA hydratase/isomerase family protein</fullName>
    </submittedName>
</protein>
<comment type="caution">
    <text evidence="2">The sequence shown here is derived from an EMBL/GenBank/DDBJ whole genome shotgun (WGS) entry which is preliminary data.</text>
</comment>
<sequence length="144" mass="15848">MPADLRVLGENAKYGVIEVDLGIFPHQGSTQRLPRLVGIGRAKELVLTGEYIDPADAERCGLVTEVVPDADVDERARELADDLTEKAPLGIQSALEAFGATFDVPLEDGLDIEHRLAMRVYGTDDRREGFEAQLEGREPQFEGR</sequence>
<evidence type="ECO:0000256" key="1">
    <source>
        <dbReference type="ARBA" id="ARBA00023239"/>
    </source>
</evidence>
<evidence type="ECO:0000313" key="3">
    <source>
        <dbReference type="Proteomes" id="UP001596547"/>
    </source>
</evidence>
<evidence type="ECO:0000313" key="2">
    <source>
        <dbReference type="EMBL" id="MFC7318751.1"/>
    </source>
</evidence>
<gene>
    <name evidence="2" type="ORF">ACFQPE_18400</name>
</gene>
<dbReference type="GO" id="GO:0016829">
    <property type="term" value="F:lyase activity"/>
    <property type="evidence" value="ECO:0007669"/>
    <property type="project" value="UniProtKB-KW"/>
</dbReference>
<proteinExistence type="predicted"/>
<dbReference type="Gene3D" id="1.10.12.10">
    <property type="entry name" value="Lyase 2-enoyl-coa Hydratase, Chain A, domain 2"/>
    <property type="match status" value="1"/>
</dbReference>
<dbReference type="RefSeq" id="WP_379794823.1">
    <property type="nucleotide sequence ID" value="NZ_JBHTBF010000003.1"/>
</dbReference>
<dbReference type="InterPro" id="IPR029045">
    <property type="entry name" value="ClpP/crotonase-like_dom_sf"/>
</dbReference>
<dbReference type="InterPro" id="IPR001753">
    <property type="entry name" value="Enoyl-CoA_hydra/iso"/>
</dbReference>
<keyword evidence="3" id="KW-1185">Reference proteome</keyword>
<reference evidence="2 3" key="1">
    <citation type="journal article" date="2019" name="Int. J. Syst. Evol. Microbiol.">
        <title>The Global Catalogue of Microorganisms (GCM) 10K type strain sequencing project: providing services to taxonomists for standard genome sequencing and annotation.</title>
        <authorList>
            <consortium name="The Broad Institute Genomics Platform"/>
            <consortium name="The Broad Institute Genome Sequencing Center for Infectious Disease"/>
            <person name="Wu L."/>
            <person name="Ma J."/>
        </authorList>
    </citation>
    <scope>NUCLEOTIDE SEQUENCE [LARGE SCALE GENOMIC DNA]</scope>
    <source>
        <strain evidence="2 3">PSR21</strain>
    </source>
</reference>
<dbReference type="SUPFAM" id="SSF52096">
    <property type="entry name" value="ClpP/crotonase"/>
    <property type="match status" value="1"/>
</dbReference>
<dbReference type="Gene3D" id="3.90.226.10">
    <property type="entry name" value="2-enoyl-CoA Hydratase, Chain A, domain 1"/>
    <property type="match status" value="1"/>
</dbReference>
<dbReference type="InterPro" id="IPR014748">
    <property type="entry name" value="Enoyl-CoA_hydra_C"/>
</dbReference>
<dbReference type="EMBL" id="JBHTBF010000003">
    <property type="protein sequence ID" value="MFC7318751.1"/>
    <property type="molecule type" value="Genomic_DNA"/>
</dbReference>
<dbReference type="AlphaFoldDB" id="A0ABD6ADY9"/>
<dbReference type="Pfam" id="PF00378">
    <property type="entry name" value="ECH_1"/>
    <property type="match status" value="1"/>
</dbReference>
<dbReference type="CDD" id="cd06558">
    <property type="entry name" value="crotonase-like"/>
    <property type="match status" value="1"/>
</dbReference>
<name>A0ABD6ADY9_9EURY</name>